<organism evidence="1 2">
    <name type="scientific">Microbulbifer rhizosphaerae</name>
    <dbReference type="NCBI Taxonomy" id="1562603"/>
    <lineage>
        <taxon>Bacteria</taxon>
        <taxon>Pseudomonadati</taxon>
        <taxon>Pseudomonadota</taxon>
        <taxon>Gammaproteobacteria</taxon>
        <taxon>Cellvibrionales</taxon>
        <taxon>Microbulbiferaceae</taxon>
        <taxon>Microbulbifer</taxon>
    </lineage>
</organism>
<protein>
    <submittedName>
        <fullName evidence="1">Uncharacterized protein</fullName>
    </submittedName>
</protein>
<dbReference type="EMBL" id="JACHWZ010000007">
    <property type="protein sequence ID" value="MBB3061078.1"/>
    <property type="molecule type" value="Genomic_DNA"/>
</dbReference>
<reference evidence="1 2" key="1">
    <citation type="submission" date="2020-08" db="EMBL/GenBank/DDBJ databases">
        <title>Genomic Encyclopedia of Type Strains, Phase III (KMG-III): the genomes of soil and plant-associated and newly described type strains.</title>
        <authorList>
            <person name="Whitman W."/>
        </authorList>
    </citation>
    <scope>NUCLEOTIDE SEQUENCE [LARGE SCALE GENOMIC DNA]</scope>
    <source>
        <strain evidence="1 2">CECT 8799</strain>
    </source>
</reference>
<keyword evidence="2" id="KW-1185">Reference proteome</keyword>
<dbReference type="RefSeq" id="WP_183459140.1">
    <property type="nucleotide sequence ID" value="NZ_JACHWZ010000007.1"/>
</dbReference>
<proteinExistence type="predicted"/>
<name>A0A7W4Z8R2_9GAMM</name>
<gene>
    <name evidence="1" type="ORF">FHS09_001908</name>
</gene>
<sequence>MAEIDVILSLSKKTSIAVKFVAMLTLSLIGGCAMSADIELKWEWPADRAIEDRFLIKVEKVKAQGSGLFGLKKSPSFASNIPEPTVITGVAQNKGTVINGKSLKVVAPKPEAEEIEAGSYAVLGVIDKNVCICIVPVESADIDITQINCP</sequence>
<accession>A0A7W4Z8R2</accession>
<evidence type="ECO:0000313" key="1">
    <source>
        <dbReference type="EMBL" id="MBB3061078.1"/>
    </source>
</evidence>
<comment type="caution">
    <text evidence="1">The sequence shown here is derived from an EMBL/GenBank/DDBJ whole genome shotgun (WGS) entry which is preliminary data.</text>
</comment>
<evidence type="ECO:0000313" key="2">
    <source>
        <dbReference type="Proteomes" id="UP000535937"/>
    </source>
</evidence>
<dbReference type="Proteomes" id="UP000535937">
    <property type="component" value="Unassembled WGS sequence"/>
</dbReference>
<dbReference type="AlphaFoldDB" id="A0A7W4Z8R2"/>